<evidence type="ECO:0000313" key="5">
    <source>
        <dbReference type="Proteomes" id="UP000596661"/>
    </source>
</evidence>
<feature type="region of interest" description="Disordered" evidence="1">
    <location>
        <begin position="250"/>
        <end position="307"/>
    </location>
</feature>
<dbReference type="InterPro" id="IPR057670">
    <property type="entry name" value="SH3_retrovirus"/>
</dbReference>
<evidence type="ECO:0000259" key="2">
    <source>
        <dbReference type="Pfam" id="PF22936"/>
    </source>
</evidence>
<reference evidence="4" key="2">
    <citation type="submission" date="2021-03" db="UniProtKB">
        <authorList>
            <consortium name="EnsemblPlants"/>
        </authorList>
    </citation>
    <scope>IDENTIFICATION</scope>
</reference>
<protein>
    <recommendedName>
        <fullName evidence="6">Polyprotein</fullName>
    </recommendedName>
</protein>
<dbReference type="AlphaFoldDB" id="A0A803NGP2"/>
<keyword evidence="5" id="KW-1185">Reference proteome</keyword>
<dbReference type="EMBL" id="UZAU01000026">
    <property type="status" value="NOT_ANNOTATED_CDS"/>
    <property type="molecule type" value="Genomic_DNA"/>
</dbReference>
<evidence type="ECO:0000259" key="3">
    <source>
        <dbReference type="Pfam" id="PF25597"/>
    </source>
</evidence>
<dbReference type="Proteomes" id="UP000596661">
    <property type="component" value="Chromosome 1"/>
</dbReference>
<dbReference type="Gramene" id="evm.model.01.1356">
    <property type="protein sequence ID" value="cds.evm.model.01.1356"/>
    <property type="gene ID" value="evm.TU.01.1356"/>
</dbReference>
<sequence length="449" mass="50162">MNPLRQPIQQPKSPLIKANASIVCHQGSTSHTFTAASNNGTWIVDSGASHHMTGNFQVFNTFKPCAHSQTVRIDDGSLTPMIETGSITLSDDLLLSSVLFVPKLNCNLLSISKLTRDLHCVTKFYPNLCKFQVDGSEKVIGSAEMHDGLYILKASSKTFVHVYDHNRTKLDPKSHKCIFIGVYNTMDVTFFEHQPFFPKSGIQGEHSHEYQFWKILQNHQAVFPQSNVMAHEHQSAQSLPSLPLFSVQLDINPENTSNPSPDYTSNSSPENSSNPSFSTLNPTSPSSSKNPNTLSNSPPLQTQAMGNKELRVYSKRKVGNIEANMQDKICSNTHHSPLNLENHEGKDFVTHELVSPTTDDLDLPIAHRKGVRTCTNHPIEKYVYYGILTPMYRAFVSSLDLIQIPTEIYKALKDPKWKSTIDEEMNALEKNGTWDVTELHQGKPTVGCK</sequence>
<accession>A0A803NGP2</accession>
<dbReference type="Pfam" id="PF25597">
    <property type="entry name" value="SH3_retrovirus"/>
    <property type="match status" value="1"/>
</dbReference>
<feature type="domain" description="Retrovirus-related Pol polyprotein from transposon TNT 1-94-like beta-barrel" evidence="2">
    <location>
        <begin position="42"/>
        <end position="116"/>
    </location>
</feature>
<evidence type="ECO:0008006" key="6">
    <source>
        <dbReference type="Google" id="ProtNLM"/>
    </source>
</evidence>
<reference evidence="4" key="1">
    <citation type="submission" date="2018-11" db="EMBL/GenBank/DDBJ databases">
        <authorList>
            <person name="Grassa J C."/>
        </authorList>
    </citation>
    <scope>NUCLEOTIDE SEQUENCE [LARGE SCALE GENOMIC DNA]</scope>
</reference>
<dbReference type="EnsemblPlants" id="evm.model.01.1356">
    <property type="protein sequence ID" value="cds.evm.model.01.1356"/>
    <property type="gene ID" value="evm.TU.01.1356"/>
</dbReference>
<feature type="compositionally biased region" description="Low complexity" evidence="1">
    <location>
        <begin position="265"/>
        <end position="300"/>
    </location>
</feature>
<feature type="domain" description="Retroviral polymerase SH3-like" evidence="3">
    <location>
        <begin position="156"/>
        <end position="182"/>
    </location>
</feature>
<feature type="compositionally biased region" description="Polar residues" evidence="1">
    <location>
        <begin position="253"/>
        <end position="264"/>
    </location>
</feature>
<dbReference type="InterPro" id="IPR054722">
    <property type="entry name" value="PolX-like_BBD"/>
</dbReference>
<proteinExistence type="predicted"/>
<name>A0A803NGP2_CANSA</name>
<dbReference type="Pfam" id="PF22936">
    <property type="entry name" value="Pol_BBD"/>
    <property type="match status" value="1"/>
</dbReference>
<evidence type="ECO:0000313" key="4">
    <source>
        <dbReference type="EnsemblPlants" id="cds.evm.model.01.1356"/>
    </source>
</evidence>
<organism evidence="4 5">
    <name type="scientific">Cannabis sativa</name>
    <name type="common">Hemp</name>
    <name type="synonym">Marijuana</name>
    <dbReference type="NCBI Taxonomy" id="3483"/>
    <lineage>
        <taxon>Eukaryota</taxon>
        <taxon>Viridiplantae</taxon>
        <taxon>Streptophyta</taxon>
        <taxon>Embryophyta</taxon>
        <taxon>Tracheophyta</taxon>
        <taxon>Spermatophyta</taxon>
        <taxon>Magnoliopsida</taxon>
        <taxon>eudicotyledons</taxon>
        <taxon>Gunneridae</taxon>
        <taxon>Pentapetalae</taxon>
        <taxon>rosids</taxon>
        <taxon>fabids</taxon>
        <taxon>Rosales</taxon>
        <taxon>Cannabaceae</taxon>
        <taxon>Cannabis</taxon>
    </lineage>
</organism>
<evidence type="ECO:0000256" key="1">
    <source>
        <dbReference type="SAM" id="MobiDB-lite"/>
    </source>
</evidence>